<dbReference type="EMBL" id="QRVA01000086">
    <property type="protein sequence ID" value="RGS09282.1"/>
    <property type="molecule type" value="Genomic_DNA"/>
</dbReference>
<dbReference type="AlphaFoldDB" id="A0A412H8M4"/>
<proteinExistence type="predicted"/>
<dbReference type="Pfam" id="PF05717">
    <property type="entry name" value="TnpB_IS66"/>
    <property type="match status" value="1"/>
</dbReference>
<sequence length="105" mass="12458">YVCQRYVRMNMGINGLYQIVRTEMELPPLGGAVFIFFSKNRQQVKMLKWDGDGFLLYQKRLERGTFELPFFDPQSKQCKMPYKTLSAIMSGICLKSMRYRKRLNL</sequence>
<name>A0A412H8M4_9BACT</name>
<dbReference type="NCBIfam" id="NF033819">
    <property type="entry name" value="IS66_TnpB"/>
    <property type="match status" value="1"/>
</dbReference>
<protein>
    <submittedName>
        <fullName evidence="1">Transposase</fullName>
    </submittedName>
</protein>
<evidence type="ECO:0000313" key="2">
    <source>
        <dbReference type="Proteomes" id="UP000283872"/>
    </source>
</evidence>
<dbReference type="InterPro" id="IPR008878">
    <property type="entry name" value="Transposase_IS66_Orf2"/>
</dbReference>
<accession>A0A412H8M4</accession>
<evidence type="ECO:0000313" key="1">
    <source>
        <dbReference type="EMBL" id="RGS09282.1"/>
    </source>
</evidence>
<comment type="caution">
    <text evidence="1">The sequence shown here is derived from an EMBL/GenBank/DDBJ whole genome shotgun (WGS) entry which is preliminary data.</text>
</comment>
<reference evidence="1 2" key="1">
    <citation type="submission" date="2018-08" db="EMBL/GenBank/DDBJ databases">
        <title>A genome reference for cultivated species of the human gut microbiota.</title>
        <authorList>
            <person name="Zou Y."/>
            <person name="Xue W."/>
            <person name="Luo G."/>
        </authorList>
    </citation>
    <scope>NUCLEOTIDE SEQUENCE [LARGE SCALE GENOMIC DNA]</scope>
    <source>
        <strain evidence="1 2">AF24-12</strain>
    </source>
</reference>
<gene>
    <name evidence="1" type="ORF">DWY11_15900</name>
</gene>
<dbReference type="PANTHER" id="PTHR36455:SF1">
    <property type="entry name" value="BLR8292 PROTEIN"/>
    <property type="match status" value="1"/>
</dbReference>
<dbReference type="RefSeq" id="WP_147337157.1">
    <property type="nucleotide sequence ID" value="NZ_QRVA01000086.1"/>
</dbReference>
<feature type="non-terminal residue" evidence="1">
    <location>
        <position position="1"/>
    </location>
</feature>
<dbReference type="PANTHER" id="PTHR36455">
    <property type="match status" value="1"/>
</dbReference>
<organism evidence="1 2">
    <name type="scientific">Segatella copri</name>
    <dbReference type="NCBI Taxonomy" id="165179"/>
    <lineage>
        <taxon>Bacteria</taxon>
        <taxon>Pseudomonadati</taxon>
        <taxon>Bacteroidota</taxon>
        <taxon>Bacteroidia</taxon>
        <taxon>Bacteroidales</taxon>
        <taxon>Prevotellaceae</taxon>
        <taxon>Segatella</taxon>
    </lineage>
</organism>
<dbReference type="Proteomes" id="UP000283872">
    <property type="component" value="Unassembled WGS sequence"/>
</dbReference>